<dbReference type="AlphaFoldDB" id="A0A4S2KMS5"/>
<feature type="compositionally biased region" description="Polar residues" evidence="1">
    <location>
        <begin position="336"/>
        <end position="346"/>
    </location>
</feature>
<feature type="compositionally biased region" description="Polar residues" evidence="1">
    <location>
        <begin position="223"/>
        <end position="237"/>
    </location>
</feature>
<comment type="caution">
    <text evidence="3">The sequence shown here is derived from an EMBL/GenBank/DDBJ whole genome shotgun (WGS) entry which is preliminary data.</text>
</comment>
<proteinExistence type="predicted"/>
<feature type="region of interest" description="Disordered" evidence="1">
    <location>
        <begin position="296"/>
        <end position="461"/>
    </location>
</feature>
<evidence type="ECO:0000313" key="3">
    <source>
        <dbReference type="EMBL" id="TGZ49088.1"/>
    </source>
</evidence>
<name>A0A4S2KMS5_9HYME</name>
<organism evidence="3 4">
    <name type="scientific">Temnothorax longispinosus</name>
    <dbReference type="NCBI Taxonomy" id="300112"/>
    <lineage>
        <taxon>Eukaryota</taxon>
        <taxon>Metazoa</taxon>
        <taxon>Ecdysozoa</taxon>
        <taxon>Arthropoda</taxon>
        <taxon>Hexapoda</taxon>
        <taxon>Insecta</taxon>
        <taxon>Pterygota</taxon>
        <taxon>Neoptera</taxon>
        <taxon>Endopterygota</taxon>
        <taxon>Hymenoptera</taxon>
        <taxon>Apocrita</taxon>
        <taxon>Aculeata</taxon>
        <taxon>Formicoidea</taxon>
        <taxon>Formicidae</taxon>
        <taxon>Myrmicinae</taxon>
        <taxon>Temnothorax</taxon>
    </lineage>
</organism>
<feature type="compositionally biased region" description="Polar residues" evidence="1">
    <location>
        <begin position="370"/>
        <end position="381"/>
    </location>
</feature>
<evidence type="ECO:0000313" key="4">
    <source>
        <dbReference type="Proteomes" id="UP000310200"/>
    </source>
</evidence>
<accession>A0A4S2KMS5</accession>
<dbReference type="Proteomes" id="UP000310200">
    <property type="component" value="Unassembled WGS sequence"/>
</dbReference>
<feature type="compositionally biased region" description="Basic and acidic residues" evidence="1">
    <location>
        <begin position="435"/>
        <end position="455"/>
    </location>
</feature>
<reference evidence="3 4" key="1">
    <citation type="journal article" date="2019" name="Philos. Trans. R. Soc. Lond., B, Biol. Sci.">
        <title>Ant behaviour and brain gene expression of defending hosts depend on the ecological success of the intruding social parasite.</title>
        <authorList>
            <person name="Kaur R."/>
            <person name="Stoldt M."/>
            <person name="Jongepier E."/>
            <person name="Feldmeyer B."/>
            <person name="Menzel F."/>
            <person name="Bornberg-Bauer E."/>
            <person name="Foitzik S."/>
        </authorList>
    </citation>
    <scope>NUCLEOTIDE SEQUENCE [LARGE SCALE GENOMIC DNA]</scope>
    <source>
        <tissue evidence="3">Whole body</tissue>
    </source>
</reference>
<keyword evidence="2" id="KW-0732">Signal</keyword>
<protein>
    <submittedName>
        <fullName evidence="3">Uncharacterized protein</fullName>
    </submittedName>
</protein>
<feature type="region of interest" description="Disordered" evidence="1">
    <location>
        <begin position="112"/>
        <end position="141"/>
    </location>
</feature>
<gene>
    <name evidence="3" type="ORF">DBV15_05988</name>
</gene>
<sequence length="601" mass="67652">MSPTIPILSALLLSLISGSAEGGQRTGFDLSLRQTLGYWWKMYKAYKDEMALGYCWAEYLFKNLQPNGGLQTNVSVPSSAATWNDSDTIVGTTKSQEGLFPQNVTVKNAVTPFGETQEGQHPREQRLQSTTSKSINDPDEHRVKRVASRSKTIQRRKRWTMNKIGRVSRAVSSNYTERNNEIDEKERIASTVDYAKKRQRTLSIVMAELWREVLGEDGHESSSRGTGSHAVNPTPNSRYDDKVDFGSTDLGEEDSRRKVLRPLTSHRDSIAEDALASRSFSLKVIRGVIQRFPFRSSSSSQKRNLRVDEMLSDPWAPREDHEIEDDPAGPRDPLNNDGSSSTPSRSQFRRVNASAEHPRTSVVKLMDFEGNSSRNPTINSKTSRRKPEELSRDSLLSPHGGRAIAERSFLESPGSGGKAVKRNAFMQFKTVSGSDTKKRDSQRPREEESSRDGRDVSTAIHPSFLSEFRRSRRQALHENHSFLPDPTIPRKSRQDNDLVRTARSVPSLSNDRRFIGDYEGSTNQSAQHSKLIALRTSRNSNELSLAEKPTMRTFIIAAFRTLVLFIEVGRLIMDAISSDSVFAIDRVALAERLKYCKQERG</sequence>
<feature type="region of interest" description="Disordered" evidence="1">
    <location>
        <begin position="217"/>
        <end position="260"/>
    </location>
</feature>
<feature type="chain" id="PRO_5020650770" evidence="2">
    <location>
        <begin position="23"/>
        <end position="601"/>
    </location>
</feature>
<keyword evidence="4" id="KW-1185">Reference proteome</keyword>
<feature type="signal peptide" evidence="2">
    <location>
        <begin position="1"/>
        <end position="22"/>
    </location>
</feature>
<feature type="region of interest" description="Disordered" evidence="1">
    <location>
        <begin position="479"/>
        <end position="498"/>
    </location>
</feature>
<dbReference type="EMBL" id="QBLH01002242">
    <property type="protein sequence ID" value="TGZ49088.1"/>
    <property type="molecule type" value="Genomic_DNA"/>
</dbReference>
<evidence type="ECO:0000256" key="1">
    <source>
        <dbReference type="SAM" id="MobiDB-lite"/>
    </source>
</evidence>
<evidence type="ECO:0000256" key="2">
    <source>
        <dbReference type="SAM" id="SignalP"/>
    </source>
</evidence>